<dbReference type="Proteomes" id="UP000784294">
    <property type="component" value="Unassembled WGS sequence"/>
</dbReference>
<comment type="caution">
    <text evidence="1">The sequence shown here is derived from an EMBL/GenBank/DDBJ whole genome shotgun (WGS) entry which is preliminary data.</text>
</comment>
<sequence length="75" mass="7870">MNCLPTTSDPRSVLLLSSRLKTALPSRNIKVNGEVNGRRRGLGVRGCEAPSSLGRGCMSSGAVDPSAARLSGLMW</sequence>
<organism evidence="1 2">
    <name type="scientific">Protopolystoma xenopodis</name>
    <dbReference type="NCBI Taxonomy" id="117903"/>
    <lineage>
        <taxon>Eukaryota</taxon>
        <taxon>Metazoa</taxon>
        <taxon>Spiralia</taxon>
        <taxon>Lophotrochozoa</taxon>
        <taxon>Platyhelminthes</taxon>
        <taxon>Monogenea</taxon>
        <taxon>Polyopisthocotylea</taxon>
        <taxon>Polystomatidea</taxon>
        <taxon>Polystomatidae</taxon>
        <taxon>Protopolystoma</taxon>
    </lineage>
</organism>
<reference evidence="1" key="1">
    <citation type="submission" date="2018-11" db="EMBL/GenBank/DDBJ databases">
        <authorList>
            <consortium name="Pathogen Informatics"/>
        </authorList>
    </citation>
    <scope>NUCLEOTIDE SEQUENCE</scope>
</reference>
<proteinExistence type="predicted"/>
<accession>A0A3S5B681</accession>
<keyword evidence="2" id="KW-1185">Reference proteome</keyword>
<dbReference type="EMBL" id="CAAALY010020656">
    <property type="protein sequence ID" value="VEL14297.1"/>
    <property type="molecule type" value="Genomic_DNA"/>
</dbReference>
<dbReference type="AlphaFoldDB" id="A0A3S5B681"/>
<protein>
    <submittedName>
        <fullName evidence="1">Uncharacterized protein</fullName>
    </submittedName>
</protein>
<evidence type="ECO:0000313" key="2">
    <source>
        <dbReference type="Proteomes" id="UP000784294"/>
    </source>
</evidence>
<gene>
    <name evidence="1" type="ORF">PXEA_LOCUS7737</name>
</gene>
<evidence type="ECO:0000313" key="1">
    <source>
        <dbReference type="EMBL" id="VEL14297.1"/>
    </source>
</evidence>
<name>A0A3S5B681_9PLAT</name>